<dbReference type="EMBL" id="JANIEX010000058">
    <property type="protein sequence ID" value="KAJ3574752.1"/>
    <property type="molecule type" value="Genomic_DNA"/>
</dbReference>
<dbReference type="InterPro" id="IPR036047">
    <property type="entry name" value="F-box-like_dom_sf"/>
</dbReference>
<dbReference type="Gene3D" id="3.80.10.10">
    <property type="entry name" value="Ribonuclease Inhibitor"/>
    <property type="match status" value="1"/>
</dbReference>
<dbReference type="SUPFAM" id="SSF81383">
    <property type="entry name" value="F-box domain"/>
    <property type="match status" value="1"/>
</dbReference>
<evidence type="ECO:0000313" key="3">
    <source>
        <dbReference type="Proteomes" id="UP001213000"/>
    </source>
</evidence>
<gene>
    <name evidence="2" type="ORF">NP233_g1556</name>
</gene>
<evidence type="ECO:0000313" key="2">
    <source>
        <dbReference type="EMBL" id="KAJ3574752.1"/>
    </source>
</evidence>
<dbReference type="CDD" id="cd09917">
    <property type="entry name" value="F-box_SF"/>
    <property type="match status" value="1"/>
</dbReference>
<name>A0AAD5YUR1_9AGAR</name>
<keyword evidence="3" id="KW-1185">Reference proteome</keyword>
<evidence type="ECO:0000259" key="1">
    <source>
        <dbReference type="PROSITE" id="PS50181"/>
    </source>
</evidence>
<dbReference type="InterPro" id="IPR032675">
    <property type="entry name" value="LRR_dom_sf"/>
</dbReference>
<organism evidence="2 3">
    <name type="scientific">Leucocoprinus birnbaumii</name>
    <dbReference type="NCBI Taxonomy" id="56174"/>
    <lineage>
        <taxon>Eukaryota</taxon>
        <taxon>Fungi</taxon>
        <taxon>Dikarya</taxon>
        <taxon>Basidiomycota</taxon>
        <taxon>Agaricomycotina</taxon>
        <taxon>Agaricomycetes</taxon>
        <taxon>Agaricomycetidae</taxon>
        <taxon>Agaricales</taxon>
        <taxon>Agaricineae</taxon>
        <taxon>Agaricaceae</taxon>
        <taxon>Leucocoprinus</taxon>
    </lineage>
</organism>
<sequence>MPDAHSCNLPSATSPSLDSLSTAAFYLLQLPSLSQHTRQLSASRTDPDMDQNQLDQGPDRFLHHGKVAGAVLARVPPELWLSIFPHLDNKDLRAVTRTCSKFRLLSQPLLFRILDISPFFLAYNTDRVIYRPQHYFQTTLRRLEFYKSPLIAPAVTELWISPYARSGFPSRHLADDLDPTLVISVVIDALPAFPNLQSLTWHCIDIQPSWWNAIQKQSSLKRLWINSSTILPPPSNDQPLPTNSLQVSRLDLDHYAWEGQTTNLVSVHEERLKGVDPVLLSMTIRPESIRSVSIPRHDTALHTLSILSKIQPDAGCTLSSLTVPYSCTSSEDFIPSLTAATSLKELHLLAPQEDSAAPNEFKGWLPPSSLPLLDTYQGPYHLLPIFSNANQPKPRRLRAIELWGLDEPASMTVCDPYQLESVLEELLFHEETLRSLQSLSVIVTHITIELAIVLSRFRNLKAIFLESQDSLIPNRVPPELRSELDLLPESPVSMLYTLLQSHTFSASLHHLSLITHFKNRPDTDPTTQCVGAANFVEGLGQSNSHLETINIRYGTYWTGVVDIKWARRSIDAASEVQQPQKHLAVEPCTNAALQPKQSQVITGAISRSNTNSSTSSVSSTSSQAAVEKFFFFTFQAEIHDCNQT</sequence>
<reference evidence="2" key="1">
    <citation type="submission" date="2022-07" db="EMBL/GenBank/DDBJ databases">
        <title>Genome Sequence of Leucocoprinus birnbaumii.</title>
        <authorList>
            <person name="Buettner E."/>
        </authorList>
    </citation>
    <scope>NUCLEOTIDE SEQUENCE</scope>
    <source>
        <strain evidence="2">VT141</strain>
    </source>
</reference>
<comment type="caution">
    <text evidence="2">The sequence shown here is derived from an EMBL/GenBank/DDBJ whole genome shotgun (WGS) entry which is preliminary data.</text>
</comment>
<dbReference type="Proteomes" id="UP001213000">
    <property type="component" value="Unassembled WGS sequence"/>
</dbReference>
<dbReference type="AlphaFoldDB" id="A0AAD5YUR1"/>
<dbReference type="InterPro" id="IPR001810">
    <property type="entry name" value="F-box_dom"/>
</dbReference>
<dbReference type="Pfam" id="PF12937">
    <property type="entry name" value="F-box-like"/>
    <property type="match status" value="1"/>
</dbReference>
<proteinExistence type="predicted"/>
<protein>
    <recommendedName>
        <fullName evidence="1">F-box domain-containing protein</fullName>
    </recommendedName>
</protein>
<accession>A0AAD5YUR1</accession>
<feature type="domain" description="F-box" evidence="1">
    <location>
        <begin position="69"/>
        <end position="114"/>
    </location>
</feature>
<dbReference type="PROSITE" id="PS50181">
    <property type="entry name" value="FBOX"/>
    <property type="match status" value="1"/>
</dbReference>